<dbReference type="Pfam" id="PF03992">
    <property type="entry name" value="ABM"/>
    <property type="match status" value="1"/>
</dbReference>
<dbReference type="AlphaFoldDB" id="A0A1H9QKC3"/>
<reference evidence="2 3" key="1">
    <citation type="submission" date="2016-10" db="EMBL/GenBank/DDBJ databases">
        <authorList>
            <person name="de Groot N.N."/>
        </authorList>
    </citation>
    <scope>NUCLEOTIDE SEQUENCE [LARGE SCALE GENOMIC DNA]</scope>
    <source>
        <strain evidence="2 3">DSM 13760</strain>
    </source>
</reference>
<dbReference type="Gene3D" id="3.30.70.100">
    <property type="match status" value="1"/>
</dbReference>
<dbReference type="InterPro" id="IPR011008">
    <property type="entry name" value="Dimeric_a/b-barrel"/>
</dbReference>
<evidence type="ECO:0000259" key="1">
    <source>
        <dbReference type="Pfam" id="PF03992"/>
    </source>
</evidence>
<dbReference type="GO" id="GO:0004497">
    <property type="term" value="F:monooxygenase activity"/>
    <property type="evidence" value="ECO:0007669"/>
    <property type="project" value="UniProtKB-KW"/>
</dbReference>
<dbReference type="STRING" id="142588.SAMN04488559_102123"/>
<dbReference type="SUPFAM" id="SSF54909">
    <property type="entry name" value="Dimeric alpha+beta barrel"/>
    <property type="match status" value="1"/>
</dbReference>
<keyword evidence="2" id="KW-0560">Oxidoreductase</keyword>
<proteinExistence type="predicted"/>
<dbReference type="EMBL" id="FOHA01000002">
    <property type="protein sequence ID" value="SER60645.1"/>
    <property type="molecule type" value="Genomic_DNA"/>
</dbReference>
<keyword evidence="3" id="KW-1185">Reference proteome</keyword>
<accession>A0A1H9QKC3</accession>
<evidence type="ECO:0000313" key="3">
    <source>
        <dbReference type="Proteomes" id="UP000198948"/>
    </source>
</evidence>
<dbReference type="OrthoDB" id="2157140at2"/>
<gene>
    <name evidence="2" type="ORF">SAMN04488559_102123</name>
</gene>
<dbReference type="InterPro" id="IPR007138">
    <property type="entry name" value="ABM_dom"/>
</dbReference>
<evidence type="ECO:0000313" key="2">
    <source>
        <dbReference type="EMBL" id="SER60645.1"/>
    </source>
</evidence>
<keyword evidence="2" id="KW-0503">Monooxygenase</keyword>
<organism evidence="2 3">
    <name type="scientific">Isobaculum melis</name>
    <dbReference type="NCBI Taxonomy" id="142588"/>
    <lineage>
        <taxon>Bacteria</taxon>
        <taxon>Bacillati</taxon>
        <taxon>Bacillota</taxon>
        <taxon>Bacilli</taxon>
        <taxon>Lactobacillales</taxon>
        <taxon>Carnobacteriaceae</taxon>
        <taxon>Isobaculum</taxon>
    </lineage>
</organism>
<protein>
    <submittedName>
        <fullName evidence="2">Antibiotic biosynthesis monooxygenase</fullName>
    </submittedName>
</protein>
<name>A0A1H9QKC3_9LACT</name>
<dbReference type="RefSeq" id="WP_092649944.1">
    <property type="nucleotide sequence ID" value="NZ_FOHA01000002.1"/>
</dbReference>
<feature type="domain" description="ABM" evidence="1">
    <location>
        <begin position="70"/>
        <end position="138"/>
    </location>
</feature>
<dbReference type="Proteomes" id="UP000198948">
    <property type="component" value="Unassembled WGS sequence"/>
</dbReference>
<sequence>MGLYLYLTSGIKENLLTYIENYPHHDFLLLENNQQHILINESNELPIFEQVTPYINIFQFGTKKKYGHAVYQKFSLQQGDEKIFLLQFEALKNQFAKQLGLHGFYLLKEETNLHFAFLSFWDTETDFDSWKKTQLYHQILSPFLNEQTATSSYLIRK</sequence>